<proteinExistence type="predicted"/>
<sequence>MNIINFYYKTPVQRKTLEAVLLLERMNIVSENEWAILERRKNSQKIISNLKSLVFV</sequence>
<evidence type="ECO:0000313" key="2">
    <source>
        <dbReference type="Proteomes" id="UP000006253"/>
    </source>
</evidence>
<gene>
    <name evidence="1" type="ORF">LEP1GSC081_3922</name>
</gene>
<reference evidence="1 2" key="1">
    <citation type="submission" date="2012-10" db="EMBL/GenBank/DDBJ databases">
        <authorList>
            <person name="Harkins D.M."/>
            <person name="Durkin A.S."/>
            <person name="Brinkac L.M."/>
            <person name="Selengut J.D."/>
            <person name="Sanka R."/>
            <person name="DePew J."/>
            <person name="Purushe J."/>
            <person name="Peacock S.J."/>
            <person name="Thaipadungpanit J."/>
            <person name="Wuthiekanun V.W."/>
            <person name="Day N.P."/>
            <person name="Vinetz J.M."/>
            <person name="Sutton G.G."/>
            <person name="Nelson W.C."/>
            <person name="Fouts D.E."/>
        </authorList>
    </citation>
    <scope>NUCLEOTIDE SEQUENCE [LARGE SCALE GENOMIC DNA]</scope>
    <source>
        <strain evidence="1 2">H1</strain>
    </source>
</reference>
<organism evidence="1 2">
    <name type="scientific">Leptospira kirschneri str. H1</name>
    <dbReference type="NCBI Taxonomy" id="1049966"/>
    <lineage>
        <taxon>Bacteria</taxon>
        <taxon>Pseudomonadati</taxon>
        <taxon>Spirochaetota</taxon>
        <taxon>Spirochaetia</taxon>
        <taxon>Leptospirales</taxon>
        <taxon>Leptospiraceae</taxon>
        <taxon>Leptospira</taxon>
    </lineage>
</organism>
<accession>A0A0E2B7Y6</accession>
<dbReference type="EMBL" id="AHMY02000016">
    <property type="protein sequence ID" value="EKO16978.1"/>
    <property type="molecule type" value="Genomic_DNA"/>
</dbReference>
<dbReference type="Proteomes" id="UP000006253">
    <property type="component" value="Unassembled WGS sequence"/>
</dbReference>
<comment type="caution">
    <text evidence="1">The sequence shown here is derived from an EMBL/GenBank/DDBJ whole genome shotgun (WGS) entry which is preliminary data.</text>
</comment>
<protein>
    <submittedName>
        <fullName evidence="1">Uncharacterized protein</fullName>
    </submittedName>
</protein>
<dbReference type="AlphaFoldDB" id="A0A0E2B7Y6"/>
<name>A0A0E2B7Y6_9LEPT</name>
<evidence type="ECO:0000313" key="1">
    <source>
        <dbReference type="EMBL" id="EKO16978.1"/>
    </source>
</evidence>